<dbReference type="SUPFAM" id="SSF52096">
    <property type="entry name" value="ClpP/crotonase"/>
    <property type="match status" value="1"/>
</dbReference>
<evidence type="ECO:0000313" key="1">
    <source>
        <dbReference type="EMBL" id="TDZ38798.1"/>
    </source>
</evidence>
<dbReference type="AlphaFoldDB" id="A0A4R8QIP9"/>
<comment type="caution">
    <text evidence="1">The sequence shown here is derived from an EMBL/GenBank/DDBJ whole genome shotgun (WGS) entry which is preliminary data.</text>
</comment>
<proteinExistence type="predicted"/>
<dbReference type="EMBL" id="QAPG01000014">
    <property type="protein sequence ID" value="TDZ38798.1"/>
    <property type="molecule type" value="Genomic_DNA"/>
</dbReference>
<dbReference type="InterPro" id="IPR029045">
    <property type="entry name" value="ClpP/crotonase-like_dom_sf"/>
</dbReference>
<accession>A0A4R8QIP9</accession>
<sequence length="147" mass="16793">MFPPKHRSRPKSWTVVVLTLNRPKKHNALNATDEVAMEQWKDLYSASDRLVSGLFSRLLNTLEEALGHAVELAMNVAEKISLMSTKLMRDLMIYCPDTPDETHFLDSMTLMGMAESADNIEALQSYMQKRTPEFAGNLDRSDFPFWP</sequence>
<name>A0A4R8QIP9_9PEZI</name>
<protein>
    <submittedName>
        <fullName evidence="1">Enoyl-CoA hydratase AFT3-1</fullName>
    </submittedName>
</protein>
<gene>
    <name evidence="1" type="primary">AFT3-1</name>
    <name evidence="1" type="ORF">C8035_v006559</name>
</gene>
<reference evidence="1 2" key="1">
    <citation type="submission" date="2018-11" db="EMBL/GenBank/DDBJ databases">
        <title>Genome sequence and assembly of Colletotrichum spinosum.</title>
        <authorList>
            <person name="Gan P."/>
            <person name="Shirasu K."/>
        </authorList>
    </citation>
    <scope>NUCLEOTIDE SEQUENCE [LARGE SCALE GENOMIC DNA]</scope>
    <source>
        <strain evidence="1 2">CBS 515.97</strain>
    </source>
</reference>
<evidence type="ECO:0000313" key="2">
    <source>
        <dbReference type="Proteomes" id="UP000295083"/>
    </source>
</evidence>
<dbReference type="Proteomes" id="UP000295083">
    <property type="component" value="Unassembled WGS sequence"/>
</dbReference>
<organism evidence="1 2">
    <name type="scientific">Colletotrichum spinosum</name>
    <dbReference type="NCBI Taxonomy" id="1347390"/>
    <lineage>
        <taxon>Eukaryota</taxon>
        <taxon>Fungi</taxon>
        <taxon>Dikarya</taxon>
        <taxon>Ascomycota</taxon>
        <taxon>Pezizomycotina</taxon>
        <taxon>Sordariomycetes</taxon>
        <taxon>Hypocreomycetidae</taxon>
        <taxon>Glomerellales</taxon>
        <taxon>Glomerellaceae</taxon>
        <taxon>Colletotrichum</taxon>
        <taxon>Colletotrichum orbiculare species complex</taxon>
    </lineage>
</organism>
<keyword evidence="2" id="KW-1185">Reference proteome</keyword>